<dbReference type="Pfam" id="PF23598">
    <property type="entry name" value="LRR_14"/>
    <property type="match status" value="1"/>
</dbReference>
<dbReference type="EMBL" id="JARBHA010000009">
    <property type="protein sequence ID" value="KAJ9692295.1"/>
    <property type="molecule type" value="Genomic_DNA"/>
</dbReference>
<evidence type="ECO:0000256" key="6">
    <source>
        <dbReference type="ARBA" id="ARBA00022840"/>
    </source>
</evidence>
<dbReference type="Proteomes" id="UP001168098">
    <property type="component" value="Unassembled WGS sequence"/>
</dbReference>
<dbReference type="InterPro" id="IPR042197">
    <property type="entry name" value="Apaf_helical"/>
</dbReference>
<dbReference type="InterPro" id="IPR058922">
    <property type="entry name" value="WHD_DRP"/>
</dbReference>
<dbReference type="AlphaFoldDB" id="A0AA38ZND4"/>
<feature type="domain" description="Disease resistance R13L4/SHOC-2-like LRR" evidence="10">
    <location>
        <begin position="554"/>
        <end position="638"/>
    </location>
</feature>
<proteinExistence type="inferred from homology"/>
<dbReference type="Gene3D" id="1.10.10.10">
    <property type="entry name" value="Winged helix-like DNA-binding domain superfamily/Winged helix DNA-binding domain"/>
    <property type="match status" value="1"/>
</dbReference>
<evidence type="ECO:0000313" key="11">
    <source>
        <dbReference type="EMBL" id="KAJ9692295.1"/>
    </source>
</evidence>
<dbReference type="FunFam" id="1.10.8.430:FF:000003">
    <property type="entry name" value="Probable disease resistance protein At5g66910"/>
    <property type="match status" value="1"/>
</dbReference>
<dbReference type="InterPro" id="IPR036388">
    <property type="entry name" value="WH-like_DNA-bd_sf"/>
</dbReference>
<evidence type="ECO:0008006" key="13">
    <source>
        <dbReference type="Google" id="ProtNLM"/>
    </source>
</evidence>
<protein>
    <recommendedName>
        <fullName evidence="13">NB-ARC domain-containing protein</fullName>
    </recommendedName>
</protein>
<reference evidence="11 12" key="1">
    <citation type="journal article" date="2023" name="BMC Biotechnol.">
        <title>Vitis rotundifolia cv Carlos genome sequencing.</title>
        <authorList>
            <person name="Huff M."/>
            <person name="Hulse-Kemp A."/>
            <person name="Scheffler B."/>
            <person name="Youngblood R."/>
            <person name="Simpson S."/>
            <person name="Babiker E."/>
            <person name="Staton M."/>
        </authorList>
    </citation>
    <scope>NUCLEOTIDE SEQUENCE [LARGE SCALE GENOMIC DNA]</scope>
    <source>
        <tissue evidence="11">Leaf</tissue>
    </source>
</reference>
<keyword evidence="5" id="KW-0611">Plant defense</keyword>
<keyword evidence="6" id="KW-0067">ATP-binding</keyword>
<sequence>MDCVSPILDVVTRVWDCTAKHAVYIRDLQGNMDSLRNAMQELKNVHEDVKGRVEVEEQRQMRRTNEVDGWLHSVLAMEIQVNEILEKGDQEIQKKCPGTCCPRNCRSSYKLGKKASKKLGAVAELRNKGRFDVVVDRLPQAPVDERPMEKTVGLDLMFTEVCRCIQDEELGIIGLYGMGGAGKTTLITKVNNEYFKTCNDFEVAIWVVVSRPASVEKVQEVIRNKLDIPDNKWRNRTEDEKAVEIFNVLKAKRFVMLLDDVWERLNLQKVGVPSPNSQNKSKVILTTRSLDVCRDMEAQKSIKVECLTEEEAINLFKEKVGETTLNSHPDIPQLAEIAAEECKGLPLALVTIGRAMAGKNTPQEWERAIQMLKTYPSKFSGVGDHVFPILKFSYDSLKNDTIKSCFLYLAIFQEDYEIMNDDLINLWIGEGFFDEFDNIHEARNQGYNIIEDLKVVCLFESVEDNQVKMHDVIRDMALWLASEYSGNKNKILVVEDDTLEAHQVSKWQETQQISLWSDSMKYLMVPTTYPNLLTFIVKNVKVDPCGFFHLMLPAIKVLDLSHTSISRLPDGFGKLVTLQYLNLSKTNLCQLSMELKSLTSLRCLLLDWIPCLKIIPKEVVSNLSSLKLFSLRRVHEWKEEEAHYSFNLEDANDSWENNKLIIYQRIVMLYSRSWKPRIMIINLGIYQRIKTKHY</sequence>
<keyword evidence="4" id="KW-0547">Nucleotide-binding</keyword>
<feature type="coiled-coil region" evidence="7">
    <location>
        <begin position="25"/>
        <end position="59"/>
    </location>
</feature>
<dbReference type="SUPFAM" id="SSF52540">
    <property type="entry name" value="P-loop containing nucleoside triphosphate hydrolases"/>
    <property type="match status" value="1"/>
</dbReference>
<keyword evidence="12" id="KW-1185">Reference proteome</keyword>
<evidence type="ECO:0000259" key="8">
    <source>
        <dbReference type="Pfam" id="PF00931"/>
    </source>
</evidence>
<dbReference type="InterPro" id="IPR002182">
    <property type="entry name" value="NB-ARC"/>
</dbReference>
<dbReference type="Pfam" id="PF23559">
    <property type="entry name" value="WHD_DRP"/>
    <property type="match status" value="1"/>
</dbReference>
<evidence type="ECO:0000259" key="9">
    <source>
        <dbReference type="Pfam" id="PF23559"/>
    </source>
</evidence>
<dbReference type="Gene3D" id="1.10.8.430">
    <property type="entry name" value="Helical domain of apoptotic protease-activating factors"/>
    <property type="match status" value="1"/>
</dbReference>
<organism evidence="11 12">
    <name type="scientific">Vitis rotundifolia</name>
    <name type="common">Muscadine grape</name>
    <dbReference type="NCBI Taxonomy" id="103349"/>
    <lineage>
        <taxon>Eukaryota</taxon>
        <taxon>Viridiplantae</taxon>
        <taxon>Streptophyta</taxon>
        <taxon>Embryophyta</taxon>
        <taxon>Tracheophyta</taxon>
        <taxon>Spermatophyta</taxon>
        <taxon>Magnoliopsida</taxon>
        <taxon>eudicotyledons</taxon>
        <taxon>Gunneridae</taxon>
        <taxon>Pentapetalae</taxon>
        <taxon>rosids</taxon>
        <taxon>Vitales</taxon>
        <taxon>Vitaceae</taxon>
        <taxon>Viteae</taxon>
        <taxon>Vitis</taxon>
    </lineage>
</organism>
<dbReference type="GO" id="GO:0005524">
    <property type="term" value="F:ATP binding"/>
    <property type="evidence" value="ECO:0007669"/>
    <property type="project" value="UniProtKB-KW"/>
</dbReference>
<dbReference type="Gene3D" id="3.80.10.10">
    <property type="entry name" value="Ribonuclease Inhibitor"/>
    <property type="match status" value="1"/>
</dbReference>
<dbReference type="PANTHER" id="PTHR33463">
    <property type="entry name" value="NB-ARC DOMAIN-CONTAINING PROTEIN-RELATED"/>
    <property type="match status" value="1"/>
</dbReference>
<dbReference type="FunFam" id="1.10.10.10:FF:000322">
    <property type="entry name" value="Probable disease resistance protein At1g63360"/>
    <property type="match status" value="1"/>
</dbReference>
<evidence type="ECO:0000256" key="1">
    <source>
        <dbReference type="ARBA" id="ARBA00008894"/>
    </source>
</evidence>
<keyword evidence="2" id="KW-0433">Leucine-rich repeat</keyword>
<keyword evidence="7" id="KW-0175">Coiled coil</keyword>
<dbReference type="InterPro" id="IPR032675">
    <property type="entry name" value="LRR_dom_sf"/>
</dbReference>
<name>A0AA38ZND4_VITRO</name>
<dbReference type="PANTHER" id="PTHR33463:SF220">
    <property type="entry name" value="NB-ARC DOMAIN-CONTAINING PROTEIN"/>
    <property type="match status" value="1"/>
</dbReference>
<evidence type="ECO:0000256" key="5">
    <source>
        <dbReference type="ARBA" id="ARBA00022821"/>
    </source>
</evidence>
<keyword evidence="3" id="KW-0677">Repeat</keyword>
<feature type="domain" description="NB-ARC" evidence="8">
    <location>
        <begin position="166"/>
        <end position="325"/>
    </location>
</feature>
<evidence type="ECO:0000256" key="2">
    <source>
        <dbReference type="ARBA" id="ARBA00022614"/>
    </source>
</evidence>
<dbReference type="InterPro" id="IPR055414">
    <property type="entry name" value="LRR_R13L4/SHOC2-like"/>
</dbReference>
<accession>A0AA38ZND4</accession>
<dbReference type="PRINTS" id="PR00364">
    <property type="entry name" value="DISEASERSIST"/>
</dbReference>
<dbReference type="GO" id="GO:0006952">
    <property type="term" value="P:defense response"/>
    <property type="evidence" value="ECO:0007669"/>
    <property type="project" value="UniProtKB-KW"/>
</dbReference>
<comment type="caution">
    <text evidence="11">The sequence shown here is derived from an EMBL/GenBank/DDBJ whole genome shotgun (WGS) entry which is preliminary data.</text>
</comment>
<evidence type="ECO:0000256" key="3">
    <source>
        <dbReference type="ARBA" id="ARBA00022737"/>
    </source>
</evidence>
<evidence type="ECO:0000256" key="7">
    <source>
        <dbReference type="SAM" id="Coils"/>
    </source>
</evidence>
<feature type="domain" description="Disease resistance protein winged helix" evidence="9">
    <location>
        <begin position="411"/>
        <end position="477"/>
    </location>
</feature>
<dbReference type="Gene3D" id="3.40.50.300">
    <property type="entry name" value="P-loop containing nucleotide triphosphate hydrolases"/>
    <property type="match status" value="1"/>
</dbReference>
<evidence type="ECO:0000256" key="4">
    <source>
        <dbReference type="ARBA" id="ARBA00022741"/>
    </source>
</evidence>
<dbReference type="SUPFAM" id="SSF52058">
    <property type="entry name" value="L domain-like"/>
    <property type="match status" value="1"/>
</dbReference>
<comment type="similarity">
    <text evidence="1">Belongs to the disease resistance NB-LRR family.</text>
</comment>
<gene>
    <name evidence="11" type="ORF">PVL29_011382</name>
</gene>
<dbReference type="Pfam" id="PF00931">
    <property type="entry name" value="NB-ARC"/>
    <property type="match status" value="1"/>
</dbReference>
<evidence type="ECO:0000313" key="12">
    <source>
        <dbReference type="Proteomes" id="UP001168098"/>
    </source>
</evidence>
<dbReference type="InterPro" id="IPR050905">
    <property type="entry name" value="Plant_NBS-LRR"/>
</dbReference>
<dbReference type="InterPro" id="IPR027417">
    <property type="entry name" value="P-loop_NTPase"/>
</dbReference>
<evidence type="ECO:0000259" key="10">
    <source>
        <dbReference type="Pfam" id="PF23598"/>
    </source>
</evidence>
<dbReference type="FunFam" id="3.40.50.300:FF:001091">
    <property type="entry name" value="Probable disease resistance protein At1g61300"/>
    <property type="match status" value="1"/>
</dbReference>
<dbReference type="GO" id="GO:0043531">
    <property type="term" value="F:ADP binding"/>
    <property type="evidence" value="ECO:0007669"/>
    <property type="project" value="InterPro"/>
</dbReference>